<gene>
    <name evidence="1" type="ORF">NEOLEDRAFT_595943</name>
</gene>
<dbReference type="OrthoDB" id="3214669at2759"/>
<dbReference type="STRING" id="1314782.A0A165VA08"/>
<evidence type="ECO:0000313" key="2">
    <source>
        <dbReference type="Proteomes" id="UP000076761"/>
    </source>
</evidence>
<sequence>MDLTSGTQLPGGLPYSSLANESQSTEFLRFLEGLISSHLCRDPSNRLPKTTWIPITTGLAEHFLIGFPSPGTLRWDLMPEKVKLAGLTTNMLQRVLVRVEGLFVGTGDYAVKIFNALFSLCFRLHVWPEIREDLPTDMPHPSKARAEVFKTMIAWARAFAGGLSTVGKNEQPCWKILKMILTSCTELAQELLVLPSTTNFPLYISLSNTPRVRQSIPEDHNEYSDPSTSMSRFSSRYWTECAGVGSLSFRFLLQLPKSERL</sequence>
<evidence type="ECO:0000313" key="1">
    <source>
        <dbReference type="EMBL" id="KZT29390.1"/>
    </source>
</evidence>
<dbReference type="Proteomes" id="UP000076761">
    <property type="component" value="Unassembled WGS sequence"/>
</dbReference>
<organism evidence="1 2">
    <name type="scientific">Neolentinus lepideus HHB14362 ss-1</name>
    <dbReference type="NCBI Taxonomy" id="1314782"/>
    <lineage>
        <taxon>Eukaryota</taxon>
        <taxon>Fungi</taxon>
        <taxon>Dikarya</taxon>
        <taxon>Basidiomycota</taxon>
        <taxon>Agaricomycotina</taxon>
        <taxon>Agaricomycetes</taxon>
        <taxon>Gloeophyllales</taxon>
        <taxon>Gloeophyllaceae</taxon>
        <taxon>Neolentinus</taxon>
    </lineage>
</organism>
<dbReference type="AlphaFoldDB" id="A0A165VA08"/>
<proteinExistence type="predicted"/>
<reference evidence="1 2" key="1">
    <citation type="journal article" date="2016" name="Mol. Biol. Evol.">
        <title>Comparative Genomics of Early-Diverging Mushroom-Forming Fungi Provides Insights into the Origins of Lignocellulose Decay Capabilities.</title>
        <authorList>
            <person name="Nagy L.G."/>
            <person name="Riley R."/>
            <person name="Tritt A."/>
            <person name="Adam C."/>
            <person name="Daum C."/>
            <person name="Floudas D."/>
            <person name="Sun H."/>
            <person name="Yadav J.S."/>
            <person name="Pangilinan J."/>
            <person name="Larsson K.H."/>
            <person name="Matsuura K."/>
            <person name="Barry K."/>
            <person name="Labutti K."/>
            <person name="Kuo R."/>
            <person name="Ohm R.A."/>
            <person name="Bhattacharya S.S."/>
            <person name="Shirouzu T."/>
            <person name="Yoshinaga Y."/>
            <person name="Martin F.M."/>
            <person name="Grigoriev I.V."/>
            <person name="Hibbett D.S."/>
        </authorList>
    </citation>
    <scope>NUCLEOTIDE SEQUENCE [LARGE SCALE GENOMIC DNA]</scope>
    <source>
        <strain evidence="1 2">HHB14362 ss-1</strain>
    </source>
</reference>
<dbReference type="InParanoid" id="A0A165VA08"/>
<accession>A0A165VA08</accession>
<name>A0A165VA08_9AGAM</name>
<keyword evidence="2" id="KW-1185">Reference proteome</keyword>
<protein>
    <submittedName>
        <fullName evidence="1">Uncharacterized protein</fullName>
    </submittedName>
</protein>
<dbReference type="EMBL" id="KV425554">
    <property type="protein sequence ID" value="KZT29390.1"/>
    <property type="molecule type" value="Genomic_DNA"/>
</dbReference>